<dbReference type="SUPFAM" id="SSF56784">
    <property type="entry name" value="HAD-like"/>
    <property type="match status" value="1"/>
</dbReference>
<proteinExistence type="predicted"/>
<evidence type="ECO:0008006" key="3">
    <source>
        <dbReference type="Google" id="ProtNLM"/>
    </source>
</evidence>
<organism evidence="1 2">
    <name type="scientific">Chironomus riparius</name>
    <dbReference type="NCBI Taxonomy" id="315576"/>
    <lineage>
        <taxon>Eukaryota</taxon>
        <taxon>Metazoa</taxon>
        <taxon>Ecdysozoa</taxon>
        <taxon>Arthropoda</taxon>
        <taxon>Hexapoda</taxon>
        <taxon>Insecta</taxon>
        <taxon>Pterygota</taxon>
        <taxon>Neoptera</taxon>
        <taxon>Endopterygota</taxon>
        <taxon>Diptera</taxon>
        <taxon>Nematocera</taxon>
        <taxon>Chironomoidea</taxon>
        <taxon>Chironomidae</taxon>
        <taxon>Chironominae</taxon>
        <taxon>Chironomus</taxon>
    </lineage>
</organism>
<accession>A0A9N9S2A4</accession>
<dbReference type="InterPro" id="IPR036412">
    <property type="entry name" value="HAD-like_sf"/>
</dbReference>
<dbReference type="Proteomes" id="UP001153620">
    <property type="component" value="Chromosome 3"/>
</dbReference>
<evidence type="ECO:0000313" key="2">
    <source>
        <dbReference type="Proteomes" id="UP001153620"/>
    </source>
</evidence>
<protein>
    <recommendedName>
        <fullName evidence="3">Pseudouridine-5'-phosphatase</fullName>
    </recommendedName>
</protein>
<dbReference type="InterPro" id="IPR023214">
    <property type="entry name" value="HAD_sf"/>
</dbReference>
<dbReference type="InterPro" id="IPR023198">
    <property type="entry name" value="PGP-like_dom2"/>
</dbReference>
<dbReference type="EMBL" id="OU895879">
    <property type="protein sequence ID" value="CAG9807303.1"/>
    <property type="molecule type" value="Genomic_DNA"/>
</dbReference>
<gene>
    <name evidence="1" type="ORF">CHIRRI_LOCUS10152</name>
</gene>
<dbReference type="PANTHER" id="PTHR18901:SF38">
    <property type="entry name" value="PSEUDOURIDINE-5'-PHOSPHATASE"/>
    <property type="match status" value="1"/>
</dbReference>
<evidence type="ECO:0000313" key="1">
    <source>
        <dbReference type="EMBL" id="CAG9807303.1"/>
    </source>
</evidence>
<dbReference type="Pfam" id="PF00702">
    <property type="entry name" value="Hydrolase"/>
    <property type="match status" value="1"/>
</dbReference>
<dbReference type="Gene3D" id="1.10.150.240">
    <property type="entry name" value="Putative phosphatase, domain 2"/>
    <property type="match status" value="1"/>
</dbReference>
<dbReference type="InterPro" id="IPR006439">
    <property type="entry name" value="HAD-SF_hydro_IA"/>
</dbReference>
<dbReference type="GO" id="GO:0016791">
    <property type="term" value="F:phosphatase activity"/>
    <property type="evidence" value="ECO:0007669"/>
    <property type="project" value="TreeGrafter"/>
</dbReference>
<dbReference type="FunFam" id="3.40.50.1000:FF:000055">
    <property type="entry name" value="Haloacid dehalogenase-like hydrolase family protein"/>
    <property type="match status" value="1"/>
</dbReference>
<name>A0A9N9S2A4_9DIPT</name>
<reference evidence="1" key="1">
    <citation type="submission" date="2022-01" db="EMBL/GenBank/DDBJ databases">
        <authorList>
            <person name="King R."/>
        </authorList>
    </citation>
    <scope>NUCLEOTIDE SEQUENCE</scope>
</reference>
<sequence length="264" mass="29779">MFLIQSVIRNHKVKIQSVLKSHTVKMTIINQIAKYHKVSHVIFDMDGLLLETEQIYEKIIRDLAASYGKPYPWEVRMRILGTTERRTCEIAVAELGLPCTVDEFQKQFSQSCLDNLGNCNLMNGAERIVRHFYNNNVPFCLATSSSQESVVVKTANYPALFKLFHHKVCGSTDPDVKQGKPAPDIFLVACQRFPGNIKPEDCLVFEDAPNGCRAAKLAGMQVVMVPDSHVTEKQKEDATVVLKNLLHFKPEEFGLPPFADINEE</sequence>
<dbReference type="NCBIfam" id="TIGR01509">
    <property type="entry name" value="HAD-SF-IA-v3"/>
    <property type="match status" value="1"/>
</dbReference>
<dbReference type="SFLD" id="SFLDG01129">
    <property type="entry name" value="C1.5:_HAD__Beta-PGM__Phosphata"/>
    <property type="match status" value="1"/>
</dbReference>
<dbReference type="OrthoDB" id="40579at2759"/>
<dbReference type="SFLD" id="SFLDS00003">
    <property type="entry name" value="Haloacid_Dehalogenase"/>
    <property type="match status" value="1"/>
</dbReference>
<reference evidence="1" key="2">
    <citation type="submission" date="2022-10" db="EMBL/GenBank/DDBJ databases">
        <authorList>
            <consortium name="ENA_rothamsted_submissions"/>
            <consortium name="culmorum"/>
            <person name="King R."/>
        </authorList>
    </citation>
    <scope>NUCLEOTIDE SEQUENCE</scope>
</reference>
<dbReference type="PANTHER" id="PTHR18901">
    <property type="entry name" value="2-DEOXYGLUCOSE-6-PHOSPHATE PHOSPHATASE 2"/>
    <property type="match status" value="1"/>
</dbReference>
<keyword evidence="2" id="KW-1185">Reference proteome</keyword>
<dbReference type="Gene3D" id="3.40.50.1000">
    <property type="entry name" value="HAD superfamily/HAD-like"/>
    <property type="match status" value="1"/>
</dbReference>
<dbReference type="AlphaFoldDB" id="A0A9N9S2A4"/>